<dbReference type="Proteomes" id="UP000181728">
    <property type="component" value="Unassembled WGS sequence"/>
</dbReference>
<reference evidence="11 13" key="1">
    <citation type="journal article" date="2016" name="BMC Genomics">
        <title>Consensus pan-genome assembly of the specialised wine bacterium Oenococcus oeni.</title>
        <authorList>
            <person name="Sternes P.R."/>
            <person name="Borneman A.R."/>
        </authorList>
    </citation>
    <scope>NUCLEOTIDE SEQUENCE [LARGE SCALE GENOMIC DNA]</scope>
    <source>
        <strain evidence="11 13">AWRIB661</strain>
    </source>
</reference>
<dbReference type="GO" id="GO:0006508">
    <property type="term" value="P:proteolysis"/>
    <property type="evidence" value="ECO:0007669"/>
    <property type="project" value="UniProtKB-KW"/>
</dbReference>
<dbReference type="InterPro" id="IPR009045">
    <property type="entry name" value="Zn_M74/Hedgehog-like"/>
</dbReference>
<dbReference type="EMBL" id="MLOK01000015">
    <property type="protein sequence ID" value="OIM22064.1"/>
    <property type="molecule type" value="Genomic_DNA"/>
</dbReference>
<keyword evidence="7 9" id="KW-0482">Metalloprotease</keyword>
<dbReference type="EC" id="3.4.13.22" evidence="9 10"/>
<evidence type="ECO:0000256" key="1">
    <source>
        <dbReference type="ARBA" id="ARBA00001362"/>
    </source>
</evidence>
<comment type="function">
    <text evidence="9 10">Catalyzes hydrolysis of the D-alanyl-D-alanine dipeptide.</text>
</comment>
<keyword evidence="3 9" id="KW-0479">Metal-binding</keyword>
<dbReference type="GO" id="GO:0160237">
    <property type="term" value="F:D-Ala-D-Ala dipeptidase activity"/>
    <property type="evidence" value="ECO:0007669"/>
    <property type="project" value="UniProtKB-EC"/>
</dbReference>
<evidence type="ECO:0000313" key="14">
    <source>
        <dbReference type="Proteomes" id="UP000294726"/>
    </source>
</evidence>
<evidence type="ECO:0000256" key="9">
    <source>
        <dbReference type="HAMAP-Rule" id="MF_01924"/>
    </source>
</evidence>
<gene>
    <name evidence="11" type="ORF">ATX59_01110</name>
    <name evidence="12" type="ORF">OENI_0208</name>
</gene>
<dbReference type="GO" id="GO:0008270">
    <property type="term" value="F:zinc ion binding"/>
    <property type="evidence" value="ECO:0007669"/>
    <property type="project" value="UniProtKB-UniRule"/>
</dbReference>
<keyword evidence="2 9" id="KW-0645">Protease</keyword>
<evidence type="ECO:0000256" key="5">
    <source>
        <dbReference type="ARBA" id="ARBA00022833"/>
    </source>
</evidence>
<dbReference type="Proteomes" id="UP000294726">
    <property type="component" value="Chromosome"/>
</dbReference>
<protein>
    <recommendedName>
        <fullName evidence="9 10">D-alanyl-D-alanine dipeptidase</fullName>
        <shortName evidence="9 10">D-Ala-D-Ala dipeptidase</shortName>
        <ecNumber evidence="9 10">3.4.13.22</ecNumber>
    </recommendedName>
</protein>
<proteinExistence type="inferred from homology"/>
<keyword evidence="5 9" id="KW-0862">Zinc</keyword>
<organism evidence="11 13">
    <name type="scientific">Oenococcus oeni</name>
    <name type="common">Leuconostoc oenos</name>
    <dbReference type="NCBI Taxonomy" id="1247"/>
    <lineage>
        <taxon>Bacteria</taxon>
        <taxon>Bacillati</taxon>
        <taxon>Bacillota</taxon>
        <taxon>Bacilli</taxon>
        <taxon>Lactobacillales</taxon>
        <taxon>Lactobacillaceae</taxon>
        <taxon>Oenococcus</taxon>
    </lineage>
</organism>
<dbReference type="Pfam" id="PF01427">
    <property type="entry name" value="Peptidase_M15"/>
    <property type="match status" value="1"/>
</dbReference>
<sequence length="244" mass="28292">MEDYRKIPIETTKSVWEWNEISKVPIQESNDPLVSVSYIPERVIVSPQYFIQNIPGALPDLYIRSQVQQKLLEAARLLPNGYKFVVFDGWRSIKTQKALFDKMKDFVKRDHPNFTKEETLRATLRIVALPSTDIKKPSPHNTGGSIDLSIANNSGRLLDMGGPFDDIKETAKTVFYENKSKANTKEAVHVQENRRFLYNVMTRVGFTNYIEEWWHFDYGNQNWAYNKGTEHAIFGSTKPLFPWV</sequence>
<evidence type="ECO:0000256" key="3">
    <source>
        <dbReference type="ARBA" id="ARBA00022723"/>
    </source>
</evidence>
<keyword evidence="4 9" id="KW-0378">Hydrolase</keyword>
<keyword evidence="8 10" id="KW-0961">Cell wall biogenesis/degradation</keyword>
<dbReference type="PIRSF" id="PIRSF026671">
    <property type="entry name" value="AA_dipeptidase"/>
    <property type="match status" value="1"/>
</dbReference>
<dbReference type="SUPFAM" id="SSF55166">
    <property type="entry name" value="Hedgehog/DD-peptidase"/>
    <property type="match status" value="1"/>
</dbReference>
<evidence type="ECO:0000256" key="10">
    <source>
        <dbReference type="PIRNR" id="PIRNR026671"/>
    </source>
</evidence>
<evidence type="ECO:0000256" key="4">
    <source>
        <dbReference type="ARBA" id="ARBA00022801"/>
    </source>
</evidence>
<dbReference type="InterPro" id="IPR000755">
    <property type="entry name" value="A_A_dipeptidase"/>
</dbReference>
<feature type="binding site" evidence="9">
    <location>
        <position position="140"/>
    </location>
    <ligand>
        <name>Zn(2+)</name>
        <dbReference type="ChEBI" id="CHEBI:29105"/>
        <note>catalytic</note>
    </ligand>
</feature>
<evidence type="ECO:0000256" key="8">
    <source>
        <dbReference type="ARBA" id="ARBA00023316"/>
    </source>
</evidence>
<evidence type="ECO:0000313" key="11">
    <source>
        <dbReference type="EMBL" id="OIM22064.1"/>
    </source>
</evidence>
<comment type="catalytic activity">
    <reaction evidence="1 9 10">
        <text>D-alanyl-D-alanine + H2O = 2 D-alanine</text>
        <dbReference type="Rhea" id="RHEA:20661"/>
        <dbReference type="ChEBI" id="CHEBI:15377"/>
        <dbReference type="ChEBI" id="CHEBI:57416"/>
        <dbReference type="ChEBI" id="CHEBI:57822"/>
        <dbReference type="EC" id="3.4.13.22"/>
    </reaction>
</comment>
<dbReference type="GO" id="GO:0071555">
    <property type="term" value="P:cell wall organization"/>
    <property type="evidence" value="ECO:0007669"/>
    <property type="project" value="UniProtKB-KW"/>
</dbReference>
<name>A0A650C6P7_OENOE</name>
<dbReference type="PANTHER" id="PTHR43126">
    <property type="entry name" value="D-ALANYL-D-ALANINE DIPEPTIDASE"/>
    <property type="match status" value="1"/>
</dbReference>
<evidence type="ECO:0000313" key="13">
    <source>
        <dbReference type="Proteomes" id="UP000181728"/>
    </source>
</evidence>
<feature type="site" description="Transition state stabilizer" evidence="9">
    <location>
        <position position="91"/>
    </location>
</feature>
<dbReference type="CDD" id="cd14843">
    <property type="entry name" value="D-Ala-D-Ala_dipeptidase_like"/>
    <property type="match status" value="1"/>
</dbReference>
<dbReference type="RefSeq" id="WP_002823010.1">
    <property type="nucleotide sequence ID" value="NZ_CP038451.1"/>
</dbReference>
<feature type="binding site" evidence="9">
    <location>
        <position position="147"/>
    </location>
    <ligand>
        <name>Zn(2+)</name>
        <dbReference type="ChEBI" id="CHEBI:29105"/>
        <note>catalytic</note>
    </ligand>
</feature>
<accession>A0A650C6P7</accession>
<keyword evidence="6 9" id="KW-0224">Dipeptidase</keyword>
<dbReference type="HAMAP" id="MF_01924">
    <property type="entry name" value="A_A_dipeptidase"/>
    <property type="match status" value="1"/>
</dbReference>
<evidence type="ECO:0000256" key="6">
    <source>
        <dbReference type="ARBA" id="ARBA00022997"/>
    </source>
</evidence>
<evidence type="ECO:0000256" key="2">
    <source>
        <dbReference type="ARBA" id="ARBA00022670"/>
    </source>
</evidence>
<feature type="binding site" evidence="9">
    <location>
        <position position="215"/>
    </location>
    <ligand>
        <name>Zn(2+)</name>
        <dbReference type="ChEBI" id="CHEBI:29105"/>
        <note>catalytic</note>
    </ligand>
</feature>
<evidence type="ECO:0000313" key="12">
    <source>
        <dbReference type="EMBL" id="VDB97204.1"/>
    </source>
</evidence>
<dbReference type="AlphaFoldDB" id="A0A650C6P7"/>
<dbReference type="GO" id="GO:0008237">
    <property type="term" value="F:metallopeptidase activity"/>
    <property type="evidence" value="ECO:0007669"/>
    <property type="project" value="UniProtKB-KW"/>
</dbReference>
<reference evidence="12 14" key="2">
    <citation type="submission" date="2018-08" db="EMBL/GenBank/DDBJ databases">
        <authorList>
            <person name="Lorentzen P. G. S. M."/>
        </authorList>
    </citation>
    <scope>NUCLEOTIDE SEQUENCE [LARGE SCALE GENOMIC DNA]</scope>
    <source>
        <strain evidence="12 14">CRBO_1381</strain>
    </source>
</reference>
<dbReference type="PANTHER" id="PTHR43126:SF2">
    <property type="entry name" value="D-ALANYL-D-ALANINE DIPEPTIDASE"/>
    <property type="match status" value="1"/>
</dbReference>
<comment type="similarity">
    <text evidence="9 10">Belongs to the peptidase M15D family.</text>
</comment>
<dbReference type="Gene3D" id="3.30.1380.10">
    <property type="match status" value="1"/>
</dbReference>
<dbReference type="EMBL" id="LR031358">
    <property type="protein sequence ID" value="VDB97204.1"/>
    <property type="molecule type" value="Genomic_DNA"/>
</dbReference>
<comment type="cofactor">
    <cofactor evidence="9">
        <name>Zn(2+)</name>
        <dbReference type="ChEBI" id="CHEBI:29105"/>
    </cofactor>
    <text evidence="9">Binds 1 zinc ion per subunit.</text>
</comment>
<feature type="active site" description="Proton donor/acceptor" evidence="9">
    <location>
        <position position="212"/>
    </location>
</feature>
<evidence type="ECO:0000256" key="7">
    <source>
        <dbReference type="ARBA" id="ARBA00023049"/>
    </source>
</evidence>